<proteinExistence type="inferred from homology"/>
<keyword evidence="4 10" id="KW-0812">Transmembrane</keyword>
<organism evidence="11">
    <name type="scientific">Clastoptera arizonana</name>
    <name type="common">Arizona spittle bug</name>
    <dbReference type="NCBI Taxonomy" id="38151"/>
    <lineage>
        <taxon>Eukaryota</taxon>
        <taxon>Metazoa</taxon>
        <taxon>Ecdysozoa</taxon>
        <taxon>Arthropoda</taxon>
        <taxon>Hexapoda</taxon>
        <taxon>Insecta</taxon>
        <taxon>Pterygota</taxon>
        <taxon>Neoptera</taxon>
        <taxon>Paraneoptera</taxon>
        <taxon>Hemiptera</taxon>
        <taxon>Auchenorrhyncha</taxon>
        <taxon>Cercopoidea</taxon>
        <taxon>Clastopteridae</taxon>
        <taxon>Clastoptera</taxon>
    </lineage>
</organism>
<name>A0A1B6C8F0_9HEMI</name>
<keyword evidence="5 10" id="KW-0276">Fatty acid metabolism</keyword>
<evidence type="ECO:0000256" key="3">
    <source>
        <dbReference type="ARBA" id="ARBA00022679"/>
    </source>
</evidence>
<dbReference type="AlphaFoldDB" id="A0A1B6C8F0"/>
<dbReference type="GO" id="GO:0005789">
    <property type="term" value="C:endoplasmic reticulum membrane"/>
    <property type="evidence" value="ECO:0007669"/>
    <property type="project" value="TreeGrafter"/>
</dbReference>
<dbReference type="Pfam" id="PF01151">
    <property type="entry name" value="ELO"/>
    <property type="match status" value="1"/>
</dbReference>
<protein>
    <recommendedName>
        <fullName evidence="10">Elongation of very long chain fatty acids protein</fullName>
        <ecNumber evidence="10">2.3.1.199</ecNumber>
    </recommendedName>
    <alternativeName>
        <fullName evidence="10">Very-long-chain 3-oxoacyl-CoA synthase</fullName>
    </alternativeName>
</protein>
<comment type="similarity">
    <text evidence="10">Belongs to the ELO family.</text>
</comment>
<dbReference type="GO" id="GO:0034625">
    <property type="term" value="P:fatty acid elongation, monounsaturated fatty acid"/>
    <property type="evidence" value="ECO:0007669"/>
    <property type="project" value="TreeGrafter"/>
</dbReference>
<evidence type="ECO:0000256" key="9">
    <source>
        <dbReference type="ARBA" id="ARBA00023160"/>
    </source>
</evidence>
<feature type="transmembrane region" description="Helical" evidence="10">
    <location>
        <begin position="111"/>
        <end position="134"/>
    </location>
</feature>
<dbReference type="EC" id="2.3.1.199" evidence="10"/>
<keyword evidence="8 10" id="KW-0472">Membrane</keyword>
<dbReference type="GO" id="GO:0042761">
    <property type="term" value="P:very long-chain fatty acid biosynthetic process"/>
    <property type="evidence" value="ECO:0007669"/>
    <property type="project" value="TreeGrafter"/>
</dbReference>
<dbReference type="PANTHER" id="PTHR11157:SF21">
    <property type="entry name" value="ELONGATION OF VERY LONG CHAIN FATTY ACIDS PROTEIN"/>
    <property type="match status" value="1"/>
</dbReference>
<dbReference type="PANTHER" id="PTHR11157">
    <property type="entry name" value="FATTY ACID ACYL TRANSFERASE-RELATED"/>
    <property type="match status" value="1"/>
</dbReference>
<evidence type="ECO:0000313" key="11">
    <source>
        <dbReference type="EMBL" id="JAS09510.1"/>
    </source>
</evidence>
<dbReference type="PROSITE" id="PS01188">
    <property type="entry name" value="ELO"/>
    <property type="match status" value="1"/>
</dbReference>
<evidence type="ECO:0000256" key="8">
    <source>
        <dbReference type="ARBA" id="ARBA00023136"/>
    </source>
</evidence>
<evidence type="ECO:0000256" key="5">
    <source>
        <dbReference type="ARBA" id="ARBA00022832"/>
    </source>
</evidence>
<keyword evidence="9 10" id="KW-0275">Fatty acid biosynthesis</keyword>
<keyword evidence="6 10" id="KW-1133">Transmembrane helix</keyword>
<evidence type="ECO:0000256" key="6">
    <source>
        <dbReference type="ARBA" id="ARBA00022989"/>
    </source>
</evidence>
<reference evidence="11" key="1">
    <citation type="submission" date="2015-12" db="EMBL/GenBank/DDBJ databases">
        <title>De novo transcriptome assembly of four potential Pierce s Disease insect vectors from Arizona vineyards.</title>
        <authorList>
            <person name="Tassone E.E."/>
        </authorList>
    </citation>
    <scope>NUCLEOTIDE SEQUENCE</scope>
</reference>
<evidence type="ECO:0000256" key="2">
    <source>
        <dbReference type="ARBA" id="ARBA00022516"/>
    </source>
</evidence>
<feature type="transmembrane region" description="Helical" evidence="10">
    <location>
        <begin position="28"/>
        <end position="47"/>
    </location>
</feature>
<dbReference type="GO" id="GO:0030148">
    <property type="term" value="P:sphingolipid biosynthetic process"/>
    <property type="evidence" value="ECO:0007669"/>
    <property type="project" value="TreeGrafter"/>
</dbReference>
<evidence type="ECO:0000256" key="10">
    <source>
        <dbReference type="RuleBase" id="RU361115"/>
    </source>
</evidence>
<dbReference type="GO" id="GO:0034626">
    <property type="term" value="P:fatty acid elongation, polyunsaturated fatty acid"/>
    <property type="evidence" value="ECO:0007669"/>
    <property type="project" value="TreeGrafter"/>
</dbReference>
<comment type="catalytic activity">
    <reaction evidence="10">
        <text>a very-long-chain acyl-CoA + malonyl-CoA + H(+) = a very-long-chain 3-oxoacyl-CoA + CO2 + CoA</text>
        <dbReference type="Rhea" id="RHEA:32727"/>
        <dbReference type="ChEBI" id="CHEBI:15378"/>
        <dbReference type="ChEBI" id="CHEBI:16526"/>
        <dbReference type="ChEBI" id="CHEBI:57287"/>
        <dbReference type="ChEBI" id="CHEBI:57384"/>
        <dbReference type="ChEBI" id="CHEBI:90725"/>
        <dbReference type="ChEBI" id="CHEBI:90736"/>
        <dbReference type="EC" id="2.3.1.199"/>
    </reaction>
</comment>
<evidence type="ECO:0000256" key="7">
    <source>
        <dbReference type="ARBA" id="ARBA00023098"/>
    </source>
</evidence>
<dbReference type="GO" id="GO:0009922">
    <property type="term" value="F:fatty acid elongase activity"/>
    <property type="evidence" value="ECO:0007669"/>
    <property type="project" value="UniProtKB-EC"/>
</dbReference>
<dbReference type="GO" id="GO:0019367">
    <property type="term" value="P:fatty acid elongation, saturated fatty acid"/>
    <property type="evidence" value="ECO:0007669"/>
    <property type="project" value="TreeGrafter"/>
</dbReference>
<feature type="transmembrane region" description="Helical" evidence="10">
    <location>
        <begin position="146"/>
        <end position="163"/>
    </location>
</feature>
<keyword evidence="3 10" id="KW-0808">Transferase</keyword>
<feature type="transmembrane region" description="Helical" evidence="10">
    <location>
        <begin position="68"/>
        <end position="91"/>
    </location>
</feature>
<dbReference type="EMBL" id="GEDC01027788">
    <property type="protein sequence ID" value="JAS09510.1"/>
    <property type="molecule type" value="Transcribed_RNA"/>
</dbReference>
<feature type="transmembrane region" description="Helical" evidence="10">
    <location>
        <begin position="203"/>
        <end position="223"/>
    </location>
</feature>
<keyword evidence="7 10" id="KW-0443">Lipid metabolism</keyword>
<evidence type="ECO:0000256" key="1">
    <source>
        <dbReference type="ARBA" id="ARBA00004141"/>
    </source>
</evidence>
<comment type="subcellular location">
    <subcellularLocation>
        <location evidence="1">Membrane</location>
        <topology evidence="1">Multi-pass membrane protein</topology>
    </subcellularLocation>
</comment>
<sequence>MSLLVQNVWDTYNYYIHEKSDHRLDEYALVRSPLWITCILTAYYLFVTRFGPCFMKKRQPYNIDKLMILHNVTQIFMNVYFVYKATVIVWLPRRYSFACQAVGNQEHDDIVAQNIVLFLFCRLFDLVETIFMVLRKKQKQITFLHVYHHIMVSIAVWLTAKYMPGGHSILFGTLNALVHSVMYMYYFVSTIRPGSTIWWKRHITELQIVQFIVLCVQNFIGLMKPNCEYPFFLLVVYFSQNCLMLYLFTKFYFKTYIKTKTN</sequence>
<accession>A0A1B6C8F0</accession>
<evidence type="ECO:0000256" key="4">
    <source>
        <dbReference type="ARBA" id="ARBA00022692"/>
    </source>
</evidence>
<dbReference type="InterPro" id="IPR002076">
    <property type="entry name" value="ELO_fam"/>
</dbReference>
<feature type="transmembrane region" description="Helical" evidence="10">
    <location>
        <begin position="229"/>
        <end position="248"/>
    </location>
</feature>
<dbReference type="InterPro" id="IPR030457">
    <property type="entry name" value="ELO_CS"/>
</dbReference>
<gene>
    <name evidence="11" type="ORF">g.43735</name>
</gene>
<keyword evidence="2 10" id="KW-0444">Lipid biosynthesis</keyword>
<feature type="transmembrane region" description="Helical" evidence="10">
    <location>
        <begin position="169"/>
        <end position="191"/>
    </location>
</feature>